<feature type="domain" description="PAS" evidence="10">
    <location>
        <begin position="278"/>
        <end position="320"/>
    </location>
</feature>
<dbReference type="GO" id="GO:0005667">
    <property type="term" value="C:transcription regulator complex"/>
    <property type="evidence" value="ECO:0007669"/>
    <property type="project" value="InterPro"/>
</dbReference>
<dbReference type="InterPro" id="IPR013767">
    <property type="entry name" value="PAS_fold"/>
</dbReference>
<dbReference type="InterPro" id="IPR011598">
    <property type="entry name" value="bHLH_dom"/>
</dbReference>
<dbReference type="CDD" id="cd11433">
    <property type="entry name" value="bHLH-PAS_HIF"/>
    <property type="match status" value="1"/>
</dbReference>
<evidence type="ECO:0000256" key="6">
    <source>
        <dbReference type="ARBA" id="ARBA00023159"/>
    </source>
</evidence>
<protein>
    <submittedName>
        <fullName evidence="12">Hypoxia-inducible factor 1 alpha subunit</fullName>
    </submittedName>
</protein>
<dbReference type="InterPro" id="IPR001610">
    <property type="entry name" value="PAC"/>
</dbReference>
<keyword evidence="3" id="KW-0832">Ubl conjugation</keyword>
<dbReference type="AlphaFoldDB" id="A0AA96J1U2"/>
<keyword evidence="6" id="KW-0010">Activator</keyword>
<evidence type="ECO:0000259" key="11">
    <source>
        <dbReference type="PROSITE" id="PS50888"/>
    </source>
</evidence>
<evidence type="ECO:0000256" key="3">
    <source>
        <dbReference type="ARBA" id="ARBA00022843"/>
    </source>
</evidence>
<dbReference type="NCBIfam" id="TIGR00229">
    <property type="entry name" value="sensory_box"/>
    <property type="match status" value="1"/>
</dbReference>
<dbReference type="GO" id="GO:0005737">
    <property type="term" value="C:cytoplasm"/>
    <property type="evidence" value="ECO:0007669"/>
    <property type="project" value="InterPro"/>
</dbReference>
<reference evidence="12" key="1">
    <citation type="submission" date="2023-03" db="EMBL/GenBank/DDBJ databases">
        <authorList>
            <person name="Ping L.Z."/>
        </authorList>
    </citation>
    <scope>NUCLEOTIDE SEQUENCE</scope>
    <source>
        <tissue evidence="12">Gill</tissue>
    </source>
</reference>
<comment type="subcellular location">
    <subcellularLocation>
        <location evidence="1">Nucleus</location>
    </subcellularLocation>
</comment>
<evidence type="ECO:0000259" key="10">
    <source>
        <dbReference type="PROSITE" id="PS50112"/>
    </source>
</evidence>
<evidence type="ECO:0000256" key="7">
    <source>
        <dbReference type="ARBA" id="ARBA00023163"/>
    </source>
</evidence>
<keyword evidence="5" id="KW-0238">DNA-binding</keyword>
<gene>
    <name evidence="12" type="primary">HIF-1A</name>
</gene>
<dbReference type="SMART" id="SM00091">
    <property type="entry name" value="PAS"/>
    <property type="match status" value="2"/>
</dbReference>
<feature type="domain" description="BHLH" evidence="11">
    <location>
        <begin position="11"/>
        <end position="64"/>
    </location>
</feature>
<evidence type="ECO:0000256" key="1">
    <source>
        <dbReference type="ARBA" id="ARBA00004123"/>
    </source>
</evidence>
<keyword evidence="7" id="KW-0804">Transcription</keyword>
<dbReference type="GO" id="GO:0071456">
    <property type="term" value="P:cellular response to hypoxia"/>
    <property type="evidence" value="ECO:0007669"/>
    <property type="project" value="TreeGrafter"/>
</dbReference>
<dbReference type="InterPro" id="IPR035965">
    <property type="entry name" value="PAS-like_dom_sf"/>
</dbReference>
<dbReference type="PRINTS" id="PR00785">
    <property type="entry name" value="NCTRNSLOCATR"/>
</dbReference>
<organism evidence="12">
    <name type="scientific">Sinonovacula constricta</name>
    <name type="common">Razor clam</name>
    <dbReference type="NCBI Taxonomy" id="98310"/>
    <lineage>
        <taxon>Eukaryota</taxon>
        <taxon>Metazoa</taxon>
        <taxon>Spiralia</taxon>
        <taxon>Lophotrochozoa</taxon>
        <taxon>Mollusca</taxon>
        <taxon>Bivalvia</taxon>
        <taxon>Autobranchia</taxon>
        <taxon>Heteroconchia</taxon>
        <taxon>Euheterodonta</taxon>
        <taxon>Imparidentia</taxon>
        <taxon>Neoheterodontei</taxon>
        <taxon>Cardiida</taxon>
        <taxon>Tellinoidea</taxon>
        <taxon>Solecurtidae</taxon>
        <taxon>Sinonovacula</taxon>
    </lineage>
</organism>
<keyword evidence="8" id="KW-0539">Nucleus</keyword>
<dbReference type="GO" id="GO:0046983">
    <property type="term" value="F:protein dimerization activity"/>
    <property type="evidence" value="ECO:0007669"/>
    <property type="project" value="InterPro"/>
</dbReference>
<dbReference type="EMBL" id="OQ658614">
    <property type="protein sequence ID" value="WNL52992.1"/>
    <property type="molecule type" value="mRNA"/>
</dbReference>
<keyword evidence="9" id="KW-0379">Hydroxylation</keyword>
<keyword evidence="4" id="KW-0805">Transcription regulation</keyword>
<evidence type="ECO:0000256" key="8">
    <source>
        <dbReference type="ARBA" id="ARBA00023242"/>
    </source>
</evidence>
<dbReference type="GO" id="GO:0005634">
    <property type="term" value="C:nucleus"/>
    <property type="evidence" value="ECO:0007669"/>
    <property type="project" value="UniProtKB-SubCell"/>
</dbReference>
<dbReference type="PANTHER" id="PTHR23043">
    <property type="entry name" value="HYPOXIA-INDUCIBLE FACTOR 1 ALPHA"/>
    <property type="match status" value="1"/>
</dbReference>
<dbReference type="PROSITE" id="PS50888">
    <property type="entry name" value="BHLH"/>
    <property type="match status" value="1"/>
</dbReference>
<evidence type="ECO:0000313" key="12">
    <source>
        <dbReference type="EMBL" id="WNL52992.1"/>
    </source>
</evidence>
<dbReference type="Pfam" id="PF14598">
    <property type="entry name" value="PAS_11"/>
    <property type="match status" value="1"/>
</dbReference>
<dbReference type="SMART" id="SM00086">
    <property type="entry name" value="PAC"/>
    <property type="match status" value="1"/>
</dbReference>
<evidence type="ECO:0000256" key="5">
    <source>
        <dbReference type="ARBA" id="ARBA00023125"/>
    </source>
</evidence>
<dbReference type="Pfam" id="PF23171">
    <property type="entry name" value="bHLH_HIF1A"/>
    <property type="match status" value="1"/>
</dbReference>
<dbReference type="Gene3D" id="3.30.450.20">
    <property type="entry name" value="PAS domain"/>
    <property type="match status" value="2"/>
</dbReference>
<accession>A0AA96J1U2</accession>
<proteinExistence type="evidence at transcript level"/>
<dbReference type="CDD" id="cd00130">
    <property type="entry name" value="PAS"/>
    <property type="match status" value="2"/>
</dbReference>
<dbReference type="InterPro" id="IPR000014">
    <property type="entry name" value="PAS"/>
</dbReference>
<dbReference type="SUPFAM" id="SSF55785">
    <property type="entry name" value="PYP-like sensor domain (PAS domain)"/>
    <property type="match status" value="2"/>
</dbReference>
<dbReference type="PROSITE" id="PS50112">
    <property type="entry name" value="PAS"/>
    <property type="match status" value="2"/>
</dbReference>
<sequence length="733" mass="82440">MANSDICNSEKRKEKSRDAARCRRGKEAEIFNDLANQLPLCPTVIEQLDKASVMRLLLSALKVYSVLGKRDIQDEPVEEGSLEEKMNSLYPKALGGFLVVLSKDGDFIYVSETISRYLGIQQIDLMGQSIYEFSHPCDHDEIQDLLSGQSRSEEDDDGGRRTVLVRLKCTLTSKGRSVNLKSATYKVIQLSGKFIADDDTVAPAAVNMCVDDEDSRELEMMEADDGEELMEKPCRTRALPHLIAIGEPIPHPSNIEVPLDKRTFLSRHSLNMRFTDCDDRIKHLIGYQADEMLGTSLYGFHHAMDSKMMEKAFRDLFSKGQTCTEQYRFLAKNGGYVWVVTQATVIFNSRTQKPQCVVCVHYVLSHVEQHGRVLSSVQAPVVVKSEEPVPLMLLKVEKSSSPQNSPVASRVVTPVPLPKQTEAQDMRVAELLHVPVPIFSTEDVFDTTEDMEDLYNHTRQESFGTSLSLYDDLEFKNGMAQSNKSKKEVRMKDCKQMDLDSSPPMTPMLSTINTRDGKAKDCLLNNYNSDAEIDFEHRAPFITMNPDEDYMLKQPSEDIFLNMGIDFNPGVFNCTETVFNLKDELYEGPPPERRSQTPQEMLGGSTVKASIDQPQDKMMMRLKRPLNRSCLEKGPPLKMPKYQATVRDNVTVSPPVSDNCYLKALLLMKDGHRTGNSAGNKQNISNMKDGTASYLRSLLTTLSAHDLERSMPIRNESLLEGADIQRALDGLIK</sequence>
<dbReference type="GO" id="GO:0000981">
    <property type="term" value="F:DNA-binding transcription factor activity, RNA polymerase II-specific"/>
    <property type="evidence" value="ECO:0007669"/>
    <property type="project" value="TreeGrafter"/>
</dbReference>
<dbReference type="FunFam" id="3.30.450.20:FF:000015">
    <property type="entry name" value="Hypoxia-inducible factor 1-alpha isoform 1"/>
    <property type="match status" value="1"/>
</dbReference>
<evidence type="ECO:0000256" key="4">
    <source>
        <dbReference type="ARBA" id="ARBA00023015"/>
    </source>
</evidence>
<dbReference type="GO" id="GO:0000977">
    <property type="term" value="F:RNA polymerase II transcription regulatory region sequence-specific DNA binding"/>
    <property type="evidence" value="ECO:0007669"/>
    <property type="project" value="TreeGrafter"/>
</dbReference>
<keyword evidence="2" id="KW-0677">Repeat</keyword>
<evidence type="ECO:0000256" key="9">
    <source>
        <dbReference type="ARBA" id="ARBA00023278"/>
    </source>
</evidence>
<dbReference type="Pfam" id="PF00989">
    <property type="entry name" value="PAS"/>
    <property type="match status" value="1"/>
</dbReference>
<dbReference type="PANTHER" id="PTHR23043:SF17">
    <property type="entry name" value="PROTEIN SIMILAR"/>
    <property type="match status" value="1"/>
</dbReference>
<feature type="domain" description="PAS" evidence="10">
    <location>
        <begin position="82"/>
        <end position="153"/>
    </location>
</feature>
<name>A0AA96J1U2_SINCO</name>
<evidence type="ECO:0000256" key="2">
    <source>
        <dbReference type="ARBA" id="ARBA00022737"/>
    </source>
</evidence>
<dbReference type="InterPro" id="IPR001067">
    <property type="entry name" value="Nuc_translocat"/>
</dbReference>